<organism evidence="1 2">
    <name type="scientific">Citrus sinensis</name>
    <name type="common">Sweet orange</name>
    <name type="synonym">Citrus aurantium var. sinensis</name>
    <dbReference type="NCBI Taxonomy" id="2711"/>
    <lineage>
        <taxon>Eukaryota</taxon>
        <taxon>Viridiplantae</taxon>
        <taxon>Streptophyta</taxon>
        <taxon>Embryophyta</taxon>
        <taxon>Tracheophyta</taxon>
        <taxon>Spermatophyta</taxon>
        <taxon>Magnoliopsida</taxon>
        <taxon>eudicotyledons</taxon>
        <taxon>Gunneridae</taxon>
        <taxon>Pentapetalae</taxon>
        <taxon>rosids</taxon>
        <taxon>malvids</taxon>
        <taxon>Sapindales</taxon>
        <taxon>Rutaceae</taxon>
        <taxon>Aurantioideae</taxon>
        <taxon>Citrus</taxon>
    </lineage>
</organism>
<protein>
    <submittedName>
        <fullName evidence="1">Exosome complex exonuclease RRP44</fullName>
    </submittedName>
</protein>
<reference evidence="2" key="1">
    <citation type="journal article" date="2023" name="Hortic. Res.">
        <title>A chromosome-level phased genome enabling allele-level studies in sweet orange: a case study on citrus Huanglongbing tolerance.</title>
        <authorList>
            <person name="Wu B."/>
            <person name="Yu Q."/>
            <person name="Deng Z."/>
            <person name="Duan Y."/>
            <person name="Luo F."/>
            <person name="Gmitter F. Jr."/>
        </authorList>
    </citation>
    <scope>NUCLEOTIDE SEQUENCE [LARGE SCALE GENOMIC DNA]</scope>
    <source>
        <strain evidence="2">cv. Valencia</strain>
    </source>
</reference>
<name>A0ACB8IZQ2_CITSI</name>
<gene>
    <name evidence="1" type="ORF">KPL71_019485</name>
</gene>
<dbReference type="EMBL" id="CM039176">
    <property type="protein sequence ID" value="KAH9710522.1"/>
    <property type="molecule type" value="Genomic_DNA"/>
</dbReference>
<keyword evidence="1" id="KW-0378">Hydrolase</keyword>
<comment type="caution">
    <text evidence="1">The sequence shown here is derived from an EMBL/GenBank/DDBJ whole genome shotgun (WGS) entry which is preliminary data.</text>
</comment>
<keyword evidence="1" id="KW-0269">Exonuclease</keyword>
<evidence type="ECO:0000313" key="2">
    <source>
        <dbReference type="Proteomes" id="UP000829398"/>
    </source>
</evidence>
<keyword evidence="2" id="KW-1185">Reference proteome</keyword>
<accession>A0ACB8IZQ2</accession>
<proteinExistence type="predicted"/>
<keyword evidence="1" id="KW-0540">Nuclease</keyword>
<dbReference type="Proteomes" id="UP000829398">
    <property type="component" value="Chromosome 7"/>
</dbReference>
<evidence type="ECO:0000313" key="1">
    <source>
        <dbReference type="EMBL" id="KAH9710522.1"/>
    </source>
</evidence>
<sequence length="838" mass="94505">MLKSKSYNRKTKSNKIKKEVREVYLRDDIWCGAASCSTCDSSAARLSASTILVVDTNVVLNQIDLLENPAIDDVVVLSVVLDEVKNKNLSVYNRIRALCSNSLRNFYVFSNTFHKDTHVDKMDKESPNDLNDRAIRVATQWYQKHLGDATKVLLVTNDRENKRKATEEGIFAETIESYVKSLGQPNLLDLLVHPASEDVNMEDVEDLRPSKRKVIYPEHKPMSEITSGLRRGIYHQGKLRVNRYNPFEAYVGSESIGDEIIIYGRTNMNRAFDCDIVAVELLPQEQWHEEKSLFIAAEEDDEDEDDVHLAPSSADDAPRTASVAAAAAGENSAPSRPSGRVVGIIKRNWHSYCGSLEPMPMPAGSGSVAHALFVPKDRRIPKIRIQTRQLGNLLDKRIIVAVDSWDCQSRYPFGHYVRVIGEIGDRDTESEMVLIDNDIDARPFSTQVLACLPPLPWSVSSEDLANPIRLDLRDLHVFSVDPPDIADVTNFVHPGTPLDDEASKRGTSVYLVERRIDMLPKPLTEGKFIRLMDPLTTDLRNMNSLAKKMRQRRIERGALTLASAEVKFQIDTETHDPLDIGMYQIREANQMVEEFMLAANVSVAEQILRQFPLCSLLRRHPSPTKEMLEPLLRTAAAVGLNLDVSSSKALADSLDRAVGDDPYFNKLIRILATRCMTQAVYFCSGDLTPPEFHHYGLAAPLYTHFTSPIRRYADVVVHRLLSASLGIYKLPSVFQDRPQLTSIADNLNYRHRNAQMASRGSVELHTLIYFRKRFGIEGPVYLTPRGQKGSGDWYVDEQQQKIVKMDGNLSYSVLQTVNIHMEVVEPQPNRPKLQLTLI</sequence>